<dbReference type="Gene3D" id="3.30.710.10">
    <property type="entry name" value="Potassium Channel Kv1.1, Chain A"/>
    <property type="match status" value="1"/>
</dbReference>
<dbReference type="SMART" id="SM00225">
    <property type="entry name" value="BTB"/>
    <property type="match status" value="1"/>
</dbReference>
<dbReference type="Pfam" id="PF00651">
    <property type="entry name" value="BTB"/>
    <property type="match status" value="1"/>
</dbReference>
<name>A0A914M261_MELIC</name>
<dbReference type="InterPro" id="IPR011333">
    <property type="entry name" value="SKP1/BTB/POZ_sf"/>
</dbReference>
<keyword evidence="2" id="KW-1185">Reference proteome</keyword>
<evidence type="ECO:0000313" key="2">
    <source>
        <dbReference type="Proteomes" id="UP000887563"/>
    </source>
</evidence>
<dbReference type="SUPFAM" id="SSF54695">
    <property type="entry name" value="POZ domain"/>
    <property type="match status" value="1"/>
</dbReference>
<evidence type="ECO:0000313" key="3">
    <source>
        <dbReference type="WBParaSite" id="Minc3s00913g18807"/>
    </source>
</evidence>
<dbReference type="Proteomes" id="UP000887563">
    <property type="component" value="Unplaced"/>
</dbReference>
<dbReference type="AlphaFoldDB" id="A0A914M261"/>
<protein>
    <submittedName>
        <fullName evidence="3">BTB domain-containing protein</fullName>
    </submittedName>
</protein>
<dbReference type="InterPro" id="IPR000210">
    <property type="entry name" value="BTB/POZ_dom"/>
</dbReference>
<dbReference type="WBParaSite" id="Minc3s00913g18807">
    <property type="protein sequence ID" value="Minc3s00913g18807"/>
    <property type="gene ID" value="Minc3s00913g18807"/>
</dbReference>
<proteinExistence type="predicted"/>
<organism evidence="2 3">
    <name type="scientific">Meloidogyne incognita</name>
    <name type="common">Southern root-knot nematode worm</name>
    <name type="synonym">Oxyuris incognita</name>
    <dbReference type="NCBI Taxonomy" id="6306"/>
    <lineage>
        <taxon>Eukaryota</taxon>
        <taxon>Metazoa</taxon>
        <taxon>Ecdysozoa</taxon>
        <taxon>Nematoda</taxon>
        <taxon>Chromadorea</taxon>
        <taxon>Rhabditida</taxon>
        <taxon>Tylenchina</taxon>
        <taxon>Tylenchomorpha</taxon>
        <taxon>Tylenchoidea</taxon>
        <taxon>Meloidogynidae</taxon>
        <taxon>Meloidogyninae</taxon>
        <taxon>Meloidogyne</taxon>
        <taxon>Meloidogyne incognita group</taxon>
    </lineage>
</organism>
<dbReference type="CDD" id="cd18186">
    <property type="entry name" value="BTB_POZ_ZBTB_KLHL-like"/>
    <property type="match status" value="1"/>
</dbReference>
<dbReference type="PANTHER" id="PTHR24413">
    <property type="entry name" value="SPECKLE-TYPE POZ PROTEIN"/>
    <property type="match status" value="1"/>
</dbReference>
<accession>A0A914M261</accession>
<reference evidence="3" key="1">
    <citation type="submission" date="2022-11" db="UniProtKB">
        <authorList>
            <consortium name="WormBaseParasite"/>
        </authorList>
    </citation>
    <scope>IDENTIFICATION</scope>
</reference>
<feature type="domain" description="BTB" evidence="1">
    <location>
        <begin position="143"/>
        <end position="211"/>
    </location>
</feature>
<dbReference type="PROSITE" id="PS50097">
    <property type="entry name" value="BTB"/>
    <property type="match status" value="1"/>
</dbReference>
<evidence type="ECO:0000259" key="1">
    <source>
        <dbReference type="PROSITE" id="PS50097"/>
    </source>
</evidence>
<sequence length="307" mass="36254">MLENIVKIYNAIEDNTRPIQLTSKRYSFNKFAKVSFELCLEISNKANYFAIWLRQLGPNSFNENVNTKYRIYADKDGKIVEISRSTYNFENQERLGYSLVLIEELLRSNGKLCLHCEIGIDCYNPIENLKNKYRKMFKNEEFTDCVIKIGDEIIKTHRNILAQNSEVFHKMFEQNGMNESQTGEVIISDTTIECFRAMLEFFYTGEIDKDLLGINVFDIFALADKYQVNSLKYECECLMASKIDIQSIVKYCNIINLYEDTFILKDAFKDFFRLKIKEILHSNEWEEIKNIYPKMAFQFLESFIDEK</sequence>